<accession>A0A0B8NXP8</accession>
<organism evidence="2 3">
    <name type="scientific">Vibrio ishigakensis</name>
    <dbReference type="NCBI Taxonomy" id="1481914"/>
    <lineage>
        <taxon>Bacteria</taxon>
        <taxon>Pseudomonadati</taxon>
        <taxon>Pseudomonadota</taxon>
        <taxon>Gammaproteobacteria</taxon>
        <taxon>Vibrionales</taxon>
        <taxon>Vibrionaceae</taxon>
        <taxon>Vibrio</taxon>
    </lineage>
</organism>
<keyword evidence="3" id="KW-1185">Reference proteome</keyword>
<dbReference type="Pfam" id="PF12137">
    <property type="entry name" value="RapA_C"/>
    <property type="match status" value="1"/>
</dbReference>
<dbReference type="GO" id="GO:0016817">
    <property type="term" value="F:hydrolase activity, acting on acid anhydrides"/>
    <property type="evidence" value="ECO:0007669"/>
    <property type="project" value="InterPro"/>
</dbReference>
<evidence type="ECO:0000259" key="1">
    <source>
        <dbReference type="Pfam" id="PF12137"/>
    </source>
</evidence>
<evidence type="ECO:0000313" key="3">
    <source>
        <dbReference type="Proteomes" id="UP000031671"/>
    </source>
</evidence>
<name>A0A0B8NXP8_9VIBR</name>
<gene>
    <name evidence="2" type="ORF">JCM19231_4363</name>
</gene>
<reference evidence="2 3" key="1">
    <citation type="submission" date="2015-01" db="EMBL/GenBank/DDBJ databases">
        <title>Vibrio sp. C1 JCM 19231 whole genome shotgun sequence.</title>
        <authorList>
            <person name="Sawabe T."/>
            <person name="Meirelles P."/>
            <person name="Feng G."/>
            <person name="Sayaka M."/>
            <person name="Hattori M."/>
            <person name="Ohkuma M."/>
        </authorList>
    </citation>
    <scope>NUCLEOTIDE SEQUENCE [LARGE SCALE GENOMIC DNA]</scope>
    <source>
        <strain evidence="3">JCM 19231</strain>
    </source>
</reference>
<protein>
    <submittedName>
        <fullName evidence="2">RNA polymerase associated protein RapA</fullName>
    </submittedName>
</protein>
<dbReference type="AlphaFoldDB" id="A0A0B8NXP8"/>
<dbReference type="Proteomes" id="UP000031671">
    <property type="component" value="Unassembled WGS sequence"/>
</dbReference>
<dbReference type="InterPro" id="IPR022737">
    <property type="entry name" value="RapA_C"/>
</dbReference>
<feature type="domain" description="RNA polymerase recycling bacterial C-terminal" evidence="1">
    <location>
        <begin position="1"/>
        <end position="42"/>
    </location>
</feature>
<comment type="caution">
    <text evidence="2">The sequence shown here is derived from an EMBL/GenBank/DDBJ whole genome shotgun (WGS) entry which is preliminary data.</text>
</comment>
<dbReference type="EMBL" id="BBRZ01000014">
    <property type="protein sequence ID" value="GAM55464.1"/>
    <property type="molecule type" value="Genomic_DNA"/>
</dbReference>
<evidence type="ECO:0000313" key="2">
    <source>
        <dbReference type="EMBL" id="GAM55464.1"/>
    </source>
</evidence>
<sequence>MLDGNGNDLSAQVEFESFNRQLSPINRHMGGKLVGSVQAQIQA</sequence>
<reference evidence="2 3" key="2">
    <citation type="submission" date="2015-01" db="EMBL/GenBank/DDBJ databases">
        <authorList>
            <consortium name="NBRP consortium"/>
            <person name="Sawabe T."/>
            <person name="Meirelles P."/>
            <person name="Feng G."/>
            <person name="Sayaka M."/>
            <person name="Hattori M."/>
            <person name="Ohkuma M."/>
        </authorList>
    </citation>
    <scope>NUCLEOTIDE SEQUENCE [LARGE SCALE GENOMIC DNA]</scope>
    <source>
        <strain evidence="3">JCM 19231</strain>
    </source>
</reference>
<proteinExistence type="predicted"/>